<proteinExistence type="predicted"/>
<sequence>MFILQRSAAARGAFHGDTTGLLCPGNQREEIPELSPRNNDNKKERRSLAHTHHDATAIKNYLEVTTSEPLGFLATLPSQPLTPVSLTAGADRYTLRHCGEWRWTDSREGCALRMRGEEVGECEAREEVGSTRRLKPERKT</sequence>
<dbReference type="Proteomes" id="UP000314294">
    <property type="component" value="Unassembled WGS sequence"/>
</dbReference>
<dbReference type="AlphaFoldDB" id="A0A4Z2H922"/>
<reference evidence="2 3" key="1">
    <citation type="submission" date="2019-03" db="EMBL/GenBank/DDBJ databases">
        <title>First draft genome of Liparis tanakae, snailfish: a comprehensive survey of snailfish specific genes.</title>
        <authorList>
            <person name="Kim W."/>
            <person name="Song I."/>
            <person name="Jeong J.-H."/>
            <person name="Kim D."/>
            <person name="Kim S."/>
            <person name="Ryu S."/>
            <person name="Song J.Y."/>
            <person name="Lee S.K."/>
        </authorList>
    </citation>
    <scope>NUCLEOTIDE SEQUENCE [LARGE SCALE GENOMIC DNA]</scope>
    <source>
        <tissue evidence="2">Muscle</tissue>
    </source>
</reference>
<comment type="caution">
    <text evidence="2">The sequence shown here is derived from an EMBL/GenBank/DDBJ whole genome shotgun (WGS) entry which is preliminary data.</text>
</comment>
<keyword evidence="3" id="KW-1185">Reference proteome</keyword>
<name>A0A4Z2H922_9TELE</name>
<feature type="region of interest" description="Disordered" evidence="1">
    <location>
        <begin position="21"/>
        <end position="52"/>
    </location>
</feature>
<organism evidence="2 3">
    <name type="scientific">Liparis tanakae</name>
    <name type="common">Tanaka's snailfish</name>
    <dbReference type="NCBI Taxonomy" id="230148"/>
    <lineage>
        <taxon>Eukaryota</taxon>
        <taxon>Metazoa</taxon>
        <taxon>Chordata</taxon>
        <taxon>Craniata</taxon>
        <taxon>Vertebrata</taxon>
        <taxon>Euteleostomi</taxon>
        <taxon>Actinopterygii</taxon>
        <taxon>Neopterygii</taxon>
        <taxon>Teleostei</taxon>
        <taxon>Neoteleostei</taxon>
        <taxon>Acanthomorphata</taxon>
        <taxon>Eupercaria</taxon>
        <taxon>Perciformes</taxon>
        <taxon>Cottioidei</taxon>
        <taxon>Cottales</taxon>
        <taxon>Liparidae</taxon>
        <taxon>Liparis</taxon>
    </lineage>
</organism>
<evidence type="ECO:0000313" key="2">
    <source>
        <dbReference type="EMBL" id="TNN62387.1"/>
    </source>
</evidence>
<gene>
    <name evidence="2" type="ORF">EYF80_027398</name>
</gene>
<feature type="compositionally biased region" description="Basic and acidic residues" evidence="1">
    <location>
        <begin position="39"/>
        <end position="52"/>
    </location>
</feature>
<accession>A0A4Z2H922</accession>
<dbReference type="EMBL" id="SRLO01000294">
    <property type="protein sequence ID" value="TNN62387.1"/>
    <property type="molecule type" value="Genomic_DNA"/>
</dbReference>
<evidence type="ECO:0000313" key="3">
    <source>
        <dbReference type="Proteomes" id="UP000314294"/>
    </source>
</evidence>
<evidence type="ECO:0000256" key="1">
    <source>
        <dbReference type="SAM" id="MobiDB-lite"/>
    </source>
</evidence>
<protein>
    <submittedName>
        <fullName evidence="2">Uncharacterized protein</fullName>
    </submittedName>
</protein>